<dbReference type="InterPro" id="IPR027417">
    <property type="entry name" value="P-loop_NTPase"/>
</dbReference>
<dbReference type="GO" id="GO:0000146">
    <property type="term" value="F:microfilament motor activity"/>
    <property type="evidence" value="ECO:0007669"/>
    <property type="project" value="TreeGrafter"/>
</dbReference>
<dbReference type="InterPro" id="IPR001609">
    <property type="entry name" value="Myosin_head_motor_dom-like"/>
</dbReference>
<evidence type="ECO:0000256" key="3">
    <source>
        <dbReference type="ARBA" id="ARBA00023203"/>
    </source>
</evidence>
<keyword evidence="1" id="KW-0547">Nucleotide-binding</keyword>
<dbReference type="PANTHER" id="PTHR13140:SF706">
    <property type="entry name" value="DILUTE CLASS UNCONVENTIONAL MYOSIN, ISOFORM C"/>
    <property type="match status" value="1"/>
</dbReference>
<organism evidence="6">
    <name type="scientific">Dermatophagoides farinae</name>
    <name type="common">American house dust mite</name>
    <dbReference type="NCBI Taxonomy" id="6954"/>
    <lineage>
        <taxon>Eukaryota</taxon>
        <taxon>Metazoa</taxon>
        <taxon>Ecdysozoa</taxon>
        <taxon>Arthropoda</taxon>
        <taxon>Chelicerata</taxon>
        <taxon>Arachnida</taxon>
        <taxon>Acari</taxon>
        <taxon>Acariformes</taxon>
        <taxon>Sarcoptiformes</taxon>
        <taxon>Astigmata</taxon>
        <taxon>Psoroptidia</taxon>
        <taxon>Analgoidea</taxon>
        <taxon>Pyroglyphidae</taxon>
        <taxon>Dermatophagoidinae</taxon>
        <taxon>Dermatophagoides</taxon>
    </lineage>
</organism>
<reference evidence="6" key="2">
    <citation type="journal article" date="2021" name="World Allergy Organ. J.">
        <title>Chromosome-level assembly of Dermatophagoides farinae genome and transcriptome reveals two novel allergens Der f 37 and Der f 39.</title>
        <authorList>
            <person name="Chen J."/>
            <person name="Cai Z."/>
            <person name="Fan D."/>
            <person name="Hu J."/>
            <person name="Hou Y."/>
            <person name="He Y."/>
            <person name="Zhang Z."/>
            <person name="Zhao Z."/>
            <person name="Gao P."/>
            <person name="Hu W."/>
            <person name="Sun J."/>
            <person name="Li J."/>
            <person name="Ji K."/>
        </authorList>
    </citation>
    <scope>NUCLEOTIDE SEQUENCE</scope>
    <source>
        <strain evidence="6">JKM2019</strain>
    </source>
</reference>
<dbReference type="EMBL" id="SDOV01000007">
    <property type="protein sequence ID" value="KAH7638592.1"/>
    <property type="molecule type" value="Genomic_DNA"/>
</dbReference>
<comment type="similarity">
    <text evidence="4">Belongs to the TRAFAC class myosin-kinesin ATPase superfamily. Myosin family.</text>
</comment>
<evidence type="ECO:0000256" key="2">
    <source>
        <dbReference type="ARBA" id="ARBA00022840"/>
    </source>
</evidence>
<evidence type="ECO:0000313" key="6">
    <source>
        <dbReference type="EMBL" id="KAH7638592.1"/>
    </source>
</evidence>
<dbReference type="SUPFAM" id="SSF52540">
    <property type="entry name" value="P-loop containing nucleoside triphosphate hydrolases"/>
    <property type="match status" value="1"/>
</dbReference>
<feature type="domain" description="Myosin motor" evidence="5">
    <location>
        <begin position="1"/>
        <end position="308"/>
    </location>
</feature>
<dbReference type="GO" id="GO:0005524">
    <property type="term" value="F:ATP binding"/>
    <property type="evidence" value="ECO:0007669"/>
    <property type="project" value="UniProtKB-KW"/>
</dbReference>
<evidence type="ECO:0000256" key="4">
    <source>
        <dbReference type="PROSITE-ProRule" id="PRU00782"/>
    </source>
</evidence>
<dbReference type="GO" id="GO:0005737">
    <property type="term" value="C:cytoplasm"/>
    <property type="evidence" value="ECO:0007669"/>
    <property type="project" value="TreeGrafter"/>
</dbReference>
<dbReference type="Gene3D" id="1.20.58.530">
    <property type="match status" value="1"/>
</dbReference>
<reference evidence="6" key="1">
    <citation type="submission" date="2020-06" db="EMBL/GenBank/DDBJ databases">
        <authorList>
            <person name="Ji K."/>
            <person name="Li J."/>
        </authorList>
    </citation>
    <scope>NUCLEOTIDE SEQUENCE</scope>
    <source>
        <strain evidence="6">JKM2019</strain>
        <tissue evidence="6">Whole body</tissue>
    </source>
</reference>
<evidence type="ECO:0000259" key="5">
    <source>
        <dbReference type="PROSITE" id="PS51456"/>
    </source>
</evidence>
<keyword evidence="4" id="KW-0505">Motor protein</keyword>
<name>A0A9D4NV97_DERFA</name>
<dbReference type="GO" id="GO:0016020">
    <property type="term" value="C:membrane"/>
    <property type="evidence" value="ECO:0007669"/>
    <property type="project" value="TreeGrafter"/>
</dbReference>
<accession>A0A9D4NV97</accession>
<protein>
    <submittedName>
        <fullName evidence="6">Myosin-vb-like protein</fullName>
    </submittedName>
</protein>
<dbReference type="GO" id="GO:0051015">
    <property type="term" value="F:actin filament binding"/>
    <property type="evidence" value="ECO:0007669"/>
    <property type="project" value="TreeGrafter"/>
</dbReference>
<dbReference type="PANTHER" id="PTHR13140">
    <property type="entry name" value="MYOSIN"/>
    <property type="match status" value="1"/>
</dbReference>
<keyword evidence="3 4" id="KW-0009">Actin-binding</keyword>
<keyword evidence="4" id="KW-0518">Myosin</keyword>
<dbReference type="Pfam" id="PF00063">
    <property type="entry name" value="Myosin_head"/>
    <property type="match status" value="1"/>
</dbReference>
<dbReference type="AlphaFoldDB" id="A0A9D4NV97"/>
<dbReference type="Proteomes" id="UP000828236">
    <property type="component" value="Unassembled WGS sequence"/>
</dbReference>
<comment type="caution">
    <text evidence="6">The sequence shown here is derived from an EMBL/GenBank/DDBJ whole genome shotgun (WGS) entry which is preliminary data.</text>
</comment>
<evidence type="ECO:0000256" key="1">
    <source>
        <dbReference type="ARBA" id="ARBA00022741"/>
    </source>
</evidence>
<proteinExistence type="inferred from homology"/>
<sequence length="308" mass="35160">MSNNKAKSDGDLSAVLLQLSNAITNMNASSIRTPVETETKVTETFVFGQVVKYDGSNVKAWISTMLNTSYTGGELRQWIEKLNARFEDLESDWMTLNEILQQQFNCHVFKLEQDEYVREGIDWQFITFTDNQPVIDLIESKPIGILCLLDEECRMPQGNDRTWCSKLYKQITVGDVFKKPKFNFQTSFIIEHFADVVTYNVDATIYLNNISVKDGDTSPYELFFGRSPSQYHYRSSGCVVNHQQPSSKCLSNRIYRNRSVDHLPSSSSSSSSSTFIRSVVSDSELNRIDSFNRIDRHDLGNREIVASS</sequence>
<keyword evidence="2" id="KW-0067">ATP-binding</keyword>
<gene>
    <name evidence="6" type="ORF">HUG17_2625</name>
</gene>
<dbReference type="GO" id="GO:0007015">
    <property type="term" value="P:actin filament organization"/>
    <property type="evidence" value="ECO:0007669"/>
    <property type="project" value="TreeGrafter"/>
</dbReference>
<dbReference type="SMART" id="SM00242">
    <property type="entry name" value="MYSc"/>
    <property type="match status" value="1"/>
</dbReference>
<dbReference type="PROSITE" id="PS51456">
    <property type="entry name" value="MYOSIN_MOTOR"/>
    <property type="match status" value="1"/>
</dbReference>
<comment type="caution">
    <text evidence="4">Lacks conserved residue(s) required for the propagation of feature annotation.</text>
</comment>
<dbReference type="GO" id="GO:0016459">
    <property type="term" value="C:myosin complex"/>
    <property type="evidence" value="ECO:0007669"/>
    <property type="project" value="UniProtKB-KW"/>
</dbReference>